<evidence type="ECO:0000313" key="10">
    <source>
        <dbReference type="Proteomes" id="UP001154329"/>
    </source>
</evidence>
<dbReference type="InterPro" id="IPR042982">
    <property type="entry name" value="GBX-1/2"/>
</dbReference>
<reference evidence="9" key="1">
    <citation type="submission" date="2022-02" db="EMBL/GenBank/DDBJ databases">
        <authorList>
            <person name="King R."/>
        </authorList>
    </citation>
    <scope>NUCLEOTIDE SEQUENCE</scope>
</reference>
<dbReference type="InterPro" id="IPR020479">
    <property type="entry name" value="HD_metazoa"/>
</dbReference>
<dbReference type="GO" id="GO:0005634">
    <property type="term" value="C:nucleus"/>
    <property type="evidence" value="ECO:0007669"/>
    <property type="project" value="UniProtKB-SubCell"/>
</dbReference>
<feature type="compositionally biased region" description="Acidic residues" evidence="7">
    <location>
        <begin position="240"/>
        <end position="252"/>
    </location>
</feature>
<evidence type="ECO:0000313" key="9">
    <source>
        <dbReference type="EMBL" id="CAH1731837.1"/>
    </source>
</evidence>
<feature type="domain" description="Homeobox" evidence="8">
    <location>
        <begin position="280"/>
        <end position="340"/>
    </location>
</feature>
<dbReference type="PRINTS" id="PR00024">
    <property type="entry name" value="HOMEOBOX"/>
</dbReference>
<evidence type="ECO:0000259" key="8">
    <source>
        <dbReference type="PROSITE" id="PS50071"/>
    </source>
</evidence>
<sequence>MTTAADKRAGTRATAVQPSLSDAGCSESAAEMSRKYQTAFQSFSIESLIGSGGGSGSETPPPAADANISPPPYYLDAAATQPQQRSALEPSSPMLNFDYLSVLRLQSAAAAAAAAVGKSFGPRSLWPYLSDAVAFPGAPPPPPPPLCYHDYHRRQLLRSVVNRTTSPPPPLFGSDGAIDDDADSGDPGNHELSNACTSAVAGGGPEGGGGYDEDEDDDDDDDDDNGGGGGGCARHNGRDVDDEDDDEDDVDEDPRFGKCLNDRGVLQTRHNTTAQSSNENKSRRRRTAFTSGQLLELEREFQAKKYLSLTERSEIANSLKLSEVQVKIWFQNRRAKWKRVKASLLSGNACGNDGQKSNASMNAMRGRSKCPNGVVSGGAGKIVVPIPVHVNRFVVRSRHQQLEKCASGFAHLRRESDADFKIKSRMQLYTSAIL</sequence>
<feature type="region of interest" description="Disordered" evidence="7">
    <location>
        <begin position="162"/>
        <end position="288"/>
    </location>
</feature>
<dbReference type="PANTHER" id="PTHR24334:SF0">
    <property type="entry name" value="HOMEOBOX PROTEIN UNPLUGGED"/>
    <property type="match status" value="1"/>
</dbReference>
<gene>
    <name evidence="9" type="ORF">APHIGO_LOCUS8473</name>
</gene>
<dbReference type="GO" id="GO:0000977">
    <property type="term" value="F:RNA polymerase II transcription regulatory region sequence-specific DNA binding"/>
    <property type="evidence" value="ECO:0007669"/>
    <property type="project" value="TreeGrafter"/>
</dbReference>
<dbReference type="GO" id="GO:0000981">
    <property type="term" value="F:DNA-binding transcription factor activity, RNA polymerase II-specific"/>
    <property type="evidence" value="ECO:0007669"/>
    <property type="project" value="InterPro"/>
</dbReference>
<comment type="subcellular location">
    <subcellularLocation>
        <location evidence="1 5 6">Nucleus</location>
    </subcellularLocation>
</comment>
<dbReference type="PANTHER" id="PTHR24334">
    <property type="entry name" value="HOMEOBOX PROTEIN GBX"/>
    <property type="match status" value="1"/>
</dbReference>
<dbReference type="AlphaFoldDB" id="A0A9P0J882"/>
<evidence type="ECO:0000256" key="5">
    <source>
        <dbReference type="PROSITE-ProRule" id="PRU00108"/>
    </source>
</evidence>
<dbReference type="InterPro" id="IPR017970">
    <property type="entry name" value="Homeobox_CS"/>
</dbReference>
<dbReference type="GO" id="GO:0051960">
    <property type="term" value="P:regulation of nervous system development"/>
    <property type="evidence" value="ECO:0007669"/>
    <property type="project" value="TreeGrafter"/>
</dbReference>
<evidence type="ECO:0000256" key="3">
    <source>
        <dbReference type="ARBA" id="ARBA00023155"/>
    </source>
</evidence>
<evidence type="ECO:0000256" key="6">
    <source>
        <dbReference type="RuleBase" id="RU000682"/>
    </source>
</evidence>
<evidence type="ECO:0000256" key="1">
    <source>
        <dbReference type="ARBA" id="ARBA00004123"/>
    </source>
</evidence>
<dbReference type="InterPro" id="IPR009057">
    <property type="entry name" value="Homeodomain-like_sf"/>
</dbReference>
<reference evidence="9" key="2">
    <citation type="submission" date="2022-10" db="EMBL/GenBank/DDBJ databases">
        <authorList>
            <consortium name="ENA_rothamsted_submissions"/>
            <consortium name="culmorum"/>
            <person name="King R."/>
        </authorList>
    </citation>
    <scope>NUCLEOTIDE SEQUENCE</scope>
</reference>
<dbReference type="CDD" id="cd00086">
    <property type="entry name" value="homeodomain"/>
    <property type="match status" value="1"/>
</dbReference>
<keyword evidence="3 5" id="KW-0371">Homeobox</keyword>
<feature type="compositionally biased region" description="Pro residues" evidence="7">
    <location>
        <begin position="59"/>
        <end position="73"/>
    </location>
</feature>
<dbReference type="SUPFAM" id="SSF46689">
    <property type="entry name" value="Homeodomain-like"/>
    <property type="match status" value="1"/>
</dbReference>
<dbReference type="SMART" id="SM00389">
    <property type="entry name" value="HOX"/>
    <property type="match status" value="1"/>
</dbReference>
<keyword evidence="10" id="KW-1185">Reference proteome</keyword>
<evidence type="ECO:0000256" key="7">
    <source>
        <dbReference type="SAM" id="MobiDB-lite"/>
    </source>
</evidence>
<dbReference type="Gene3D" id="1.10.10.60">
    <property type="entry name" value="Homeodomain-like"/>
    <property type="match status" value="1"/>
</dbReference>
<organism evidence="9 10">
    <name type="scientific">Aphis gossypii</name>
    <name type="common">Cotton aphid</name>
    <dbReference type="NCBI Taxonomy" id="80765"/>
    <lineage>
        <taxon>Eukaryota</taxon>
        <taxon>Metazoa</taxon>
        <taxon>Ecdysozoa</taxon>
        <taxon>Arthropoda</taxon>
        <taxon>Hexapoda</taxon>
        <taxon>Insecta</taxon>
        <taxon>Pterygota</taxon>
        <taxon>Neoptera</taxon>
        <taxon>Paraneoptera</taxon>
        <taxon>Hemiptera</taxon>
        <taxon>Sternorrhyncha</taxon>
        <taxon>Aphidomorpha</taxon>
        <taxon>Aphidoidea</taxon>
        <taxon>Aphididae</taxon>
        <taxon>Aphidini</taxon>
        <taxon>Aphis</taxon>
        <taxon>Aphis</taxon>
    </lineage>
</organism>
<keyword evidence="4 5" id="KW-0539">Nucleus</keyword>
<feature type="compositionally biased region" description="Gly residues" evidence="7">
    <location>
        <begin position="201"/>
        <end position="210"/>
    </location>
</feature>
<dbReference type="EMBL" id="OU899036">
    <property type="protein sequence ID" value="CAH1731837.1"/>
    <property type="molecule type" value="Genomic_DNA"/>
</dbReference>
<evidence type="ECO:0000256" key="4">
    <source>
        <dbReference type="ARBA" id="ARBA00023242"/>
    </source>
</evidence>
<feature type="compositionally biased region" description="Polar residues" evidence="7">
    <location>
        <begin position="268"/>
        <end position="279"/>
    </location>
</feature>
<dbReference type="PROSITE" id="PS50071">
    <property type="entry name" value="HOMEOBOX_2"/>
    <property type="match status" value="1"/>
</dbReference>
<dbReference type="PROSITE" id="PS00027">
    <property type="entry name" value="HOMEOBOX_1"/>
    <property type="match status" value="1"/>
</dbReference>
<keyword evidence="2 5" id="KW-0238">DNA-binding</keyword>
<protein>
    <recommendedName>
        <fullName evidence="8">Homeobox domain-containing protein</fullName>
    </recommendedName>
</protein>
<feature type="region of interest" description="Disordered" evidence="7">
    <location>
        <begin position="1"/>
        <end position="28"/>
    </location>
</feature>
<dbReference type="Proteomes" id="UP001154329">
    <property type="component" value="Chromosome 3"/>
</dbReference>
<dbReference type="InterPro" id="IPR001356">
    <property type="entry name" value="HD"/>
</dbReference>
<feature type="region of interest" description="Disordered" evidence="7">
    <location>
        <begin position="50"/>
        <end position="91"/>
    </location>
</feature>
<dbReference type="Pfam" id="PF00046">
    <property type="entry name" value="Homeodomain"/>
    <property type="match status" value="1"/>
</dbReference>
<proteinExistence type="predicted"/>
<evidence type="ECO:0000256" key="2">
    <source>
        <dbReference type="ARBA" id="ARBA00023125"/>
    </source>
</evidence>
<name>A0A9P0J882_APHGO</name>
<accession>A0A9P0J882</accession>
<feature type="compositionally biased region" description="Acidic residues" evidence="7">
    <location>
        <begin position="211"/>
        <end position="225"/>
    </location>
</feature>
<feature type="DNA-binding region" description="Homeobox" evidence="5">
    <location>
        <begin position="282"/>
        <end position="341"/>
    </location>
</feature>